<gene>
    <name evidence="1" type="ORF">AG1IA_04391</name>
</gene>
<evidence type="ECO:0000313" key="1">
    <source>
        <dbReference type="EMBL" id="ELU41580.1"/>
    </source>
</evidence>
<reference evidence="1 2" key="1">
    <citation type="journal article" date="2013" name="Nat. Commun.">
        <title>The evolution and pathogenic mechanisms of the rice sheath blight pathogen.</title>
        <authorList>
            <person name="Zheng A."/>
            <person name="Lin R."/>
            <person name="Xu L."/>
            <person name="Qin P."/>
            <person name="Tang C."/>
            <person name="Ai P."/>
            <person name="Zhang D."/>
            <person name="Liu Y."/>
            <person name="Sun Z."/>
            <person name="Feng H."/>
            <person name="Wang Y."/>
            <person name="Chen Y."/>
            <person name="Liang X."/>
            <person name="Fu R."/>
            <person name="Li Q."/>
            <person name="Zhang J."/>
            <person name="Yu X."/>
            <person name="Xie Z."/>
            <person name="Ding L."/>
            <person name="Guan P."/>
            <person name="Tang J."/>
            <person name="Liang Y."/>
            <person name="Wang S."/>
            <person name="Deng Q."/>
            <person name="Li S."/>
            <person name="Zhu J."/>
            <person name="Wang L."/>
            <person name="Liu H."/>
            <person name="Li P."/>
        </authorList>
    </citation>
    <scope>NUCLEOTIDE SEQUENCE [LARGE SCALE GENOMIC DNA]</scope>
    <source>
        <strain evidence="2">AG-1 IA</strain>
    </source>
</reference>
<protein>
    <submittedName>
        <fullName evidence="1">Uncharacterized protein</fullName>
    </submittedName>
</protein>
<proteinExistence type="predicted"/>
<dbReference type="HOGENOM" id="CLU_2851270_0_0_1"/>
<dbReference type="AlphaFoldDB" id="L8WU98"/>
<comment type="caution">
    <text evidence="1">The sequence shown here is derived from an EMBL/GenBank/DDBJ whole genome shotgun (WGS) entry which is preliminary data.</text>
</comment>
<dbReference type="EMBL" id="AFRT01001035">
    <property type="protein sequence ID" value="ELU41580.1"/>
    <property type="molecule type" value="Genomic_DNA"/>
</dbReference>
<accession>L8WU98</accession>
<evidence type="ECO:0000313" key="2">
    <source>
        <dbReference type="Proteomes" id="UP000011668"/>
    </source>
</evidence>
<keyword evidence="2" id="KW-1185">Reference proteome</keyword>
<dbReference type="Proteomes" id="UP000011668">
    <property type="component" value="Unassembled WGS sequence"/>
</dbReference>
<name>L8WU98_THACA</name>
<sequence>MNVSIMTFLADEVNNRRQIALMTYLCFPYHKPITQSEGLHFRCIKLINSPIGRVPAQSIFKLDNG</sequence>
<organism evidence="1 2">
    <name type="scientific">Thanatephorus cucumeris (strain AG1-IA)</name>
    <name type="common">Rice sheath blight fungus</name>
    <name type="synonym">Rhizoctonia solani</name>
    <dbReference type="NCBI Taxonomy" id="983506"/>
    <lineage>
        <taxon>Eukaryota</taxon>
        <taxon>Fungi</taxon>
        <taxon>Dikarya</taxon>
        <taxon>Basidiomycota</taxon>
        <taxon>Agaricomycotina</taxon>
        <taxon>Agaricomycetes</taxon>
        <taxon>Cantharellales</taxon>
        <taxon>Ceratobasidiaceae</taxon>
        <taxon>Rhizoctonia</taxon>
        <taxon>Rhizoctonia solani AG-1</taxon>
    </lineage>
</organism>